<dbReference type="RefSeq" id="WP_047815784.1">
    <property type="nucleotide sequence ID" value="NZ_LECT01000038.1"/>
</dbReference>
<name>A0A0J1ECA4_RHOIS</name>
<dbReference type="Gene3D" id="1.10.1330.10">
    <property type="entry name" value="Dockerin domain"/>
    <property type="match status" value="1"/>
</dbReference>
<feature type="compositionally biased region" description="Polar residues" evidence="1">
    <location>
        <begin position="205"/>
        <end position="227"/>
    </location>
</feature>
<dbReference type="SUPFAM" id="SSF53474">
    <property type="entry name" value="alpha/beta-Hydrolases"/>
    <property type="match status" value="1"/>
</dbReference>
<dbReference type="Pfam" id="PF26363">
    <property type="entry name" value="Phospholipase-like"/>
    <property type="match status" value="1"/>
</dbReference>
<accession>A0A0J1ECA4</accession>
<dbReference type="InterPro" id="IPR016134">
    <property type="entry name" value="Dockerin_dom"/>
</dbReference>
<feature type="region of interest" description="Disordered" evidence="1">
    <location>
        <begin position="78"/>
        <end position="98"/>
    </location>
</feature>
<feature type="domain" description="Dockerin" evidence="2">
    <location>
        <begin position="101"/>
        <end position="167"/>
    </location>
</feature>
<dbReference type="PROSITE" id="PS51766">
    <property type="entry name" value="DOCKERIN"/>
    <property type="match status" value="1"/>
</dbReference>
<keyword evidence="4" id="KW-1185">Reference proteome</keyword>
<dbReference type="PATRIC" id="fig|595434.4.peg.4318"/>
<dbReference type="InterPro" id="IPR002105">
    <property type="entry name" value="Dockerin_1_rpt"/>
</dbReference>
<dbReference type="OrthoDB" id="271797at2"/>
<feature type="compositionally biased region" description="Low complexity" evidence="1">
    <location>
        <begin position="237"/>
        <end position="254"/>
    </location>
</feature>
<organism evidence="3 4">
    <name type="scientific">Rhodopirellula islandica</name>
    <dbReference type="NCBI Taxonomy" id="595434"/>
    <lineage>
        <taxon>Bacteria</taxon>
        <taxon>Pseudomonadati</taxon>
        <taxon>Planctomycetota</taxon>
        <taxon>Planctomycetia</taxon>
        <taxon>Pirellulales</taxon>
        <taxon>Pirellulaceae</taxon>
        <taxon>Rhodopirellula</taxon>
    </lineage>
</organism>
<dbReference type="Gene3D" id="3.40.50.1820">
    <property type="entry name" value="alpha/beta hydrolase"/>
    <property type="match status" value="1"/>
</dbReference>
<dbReference type="GO" id="GO:0000272">
    <property type="term" value="P:polysaccharide catabolic process"/>
    <property type="evidence" value="ECO:0007669"/>
    <property type="project" value="InterPro"/>
</dbReference>
<dbReference type="InterPro" id="IPR036439">
    <property type="entry name" value="Dockerin_dom_sf"/>
</dbReference>
<dbReference type="Pfam" id="PF00404">
    <property type="entry name" value="Dockerin_1"/>
    <property type="match status" value="1"/>
</dbReference>
<comment type="caution">
    <text evidence="3">The sequence shown here is derived from an EMBL/GenBank/DDBJ whole genome shotgun (WGS) entry which is preliminary data.</text>
</comment>
<evidence type="ECO:0000259" key="2">
    <source>
        <dbReference type="PROSITE" id="PS51766"/>
    </source>
</evidence>
<evidence type="ECO:0000313" key="3">
    <source>
        <dbReference type="EMBL" id="KLU03234.1"/>
    </source>
</evidence>
<feature type="compositionally biased region" description="Low complexity" evidence="1">
    <location>
        <begin position="369"/>
        <end position="384"/>
    </location>
</feature>
<dbReference type="Proteomes" id="UP000036367">
    <property type="component" value="Unassembled WGS sequence"/>
</dbReference>
<feature type="compositionally biased region" description="Pro residues" evidence="1">
    <location>
        <begin position="353"/>
        <end position="368"/>
    </location>
</feature>
<proteinExistence type="predicted"/>
<dbReference type="GO" id="GO:0004553">
    <property type="term" value="F:hydrolase activity, hydrolyzing O-glycosyl compounds"/>
    <property type="evidence" value="ECO:0007669"/>
    <property type="project" value="InterPro"/>
</dbReference>
<reference evidence="3" key="1">
    <citation type="submission" date="2015-05" db="EMBL/GenBank/DDBJ databases">
        <title>Permanent draft genome of Rhodopirellula islandicus K833.</title>
        <authorList>
            <person name="Kizina J."/>
            <person name="Richter M."/>
            <person name="Glockner F.O."/>
            <person name="Harder J."/>
        </authorList>
    </citation>
    <scope>NUCLEOTIDE SEQUENCE [LARGE SCALE GENOMIC DNA]</scope>
    <source>
        <strain evidence="3">K833</strain>
    </source>
</reference>
<feature type="region of interest" description="Disordered" evidence="1">
    <location>
        <begin position="203"/>
        <end position="393"/>
    </location>
</feature>
<dbReference type="SUPFAM" id="SSF63446">
    <property type="entry name" value="Type I dockerin domain"/>
    <property type="match status" value="1"/>
</dbReference>
<gene>
    <name evidence="3" type="ORF">RISK_004546</name>
</gene>
<dbReference type="AlphaFoldDB" id="A0A0J1ECA4"/>
<protein>
    <submittedName>
        <fullName evidence="3">Phospholipase A1</fullName>
    </submittedName>
</protein>
<dbReference type="InterPro" id="IPR029058">
    <property type="entry name" value="AB_hydrolase_fold"/>
</dbReference>
<evidence type="ECO:0000256" key="1">
    <source>
        <dbReference type="SAM" id="MobiDB-lite"/>
    </source>
</evidence>
<evidence type="ECO:0000313" key="4">
    <source>
        <dbReference type="Proteomes" id="UP000036367"/>
    </source>
</evidence>
<dbReference type="EMBL" id="LECT01000038">
    <property type="protein sequence ID" value="KLU03234.1"/>
    <property type="molecule type" value="Genomic_DNA"/>
</dbReference>
<sequence>MNADSHSRWSSGQTGWKRVAVSLRNLTASATAERSGNRDLIPNQRSLRMETLQPREMLAGDSAAAMQYTAGATVPAEIASPGESENDEGEQFAANDAGMSGNVVVGDVNGDGSLTTLDSLLIANALTQLPSEARPMEYDLDQDSQVDQSDWEVVIQHLSVNIPSYERIDPYSGGDAVWSEDAVPWSNTSGTCDYNVRCAADHNEGQTGDGSSSNDPYGSSHGTTSNHCFYERCSPTDGGTSPSDNSSSGGSTNPWGPDHPWGSGGGSNGGDGSQPSDGDGEDESPSSTDSGSNPWGDPTGGNTGDGGTGGGETGGGGVTGDGPSGTSGTGETDKPDESDGTGNGPTSGGPQSPSDPNPPLPAPNPPSDPSGSDGTDSSGGSNPDPNEHPDQPETYEVVATRIGVFGGDMTSENPTIHSVREGQWLEIGGHIDGPIDDYQNPFPGTAPTLTIRADLNADGAFDENEIVQVRNYGPGWIRDPTESYDYYTGFYVSFPVPDDGPSPGNGQPEDEIKIEMELERVQNSSAPVLNIAPQFSGRPSVNYGVNDSGKSIARLQISVFDEGVFDSHRAIVHWADGVTTEAWDQVDETANDYVPTHHKSVSLERVLSGNEGDLLPATINLFDDDLGTAQYIIQADDLLRNNDDDNQNEVDDLLDSGFSDDDLIFLSLDGLTGSFTEPATGELVLHYDENRIRLWDTRDKDNRILPNRDEDTPLDIGAGIPYDGRSSVFVEGLGVGETRLTMAWRAFEQTFAEREQNPRPAWTPTSIVLGHNDLIVWGIDVDIDSDNNNGLDLPDNSETEEYLEANEFGLGKLVFPTASDYTPVRVRLPAGLDVNEPALKATIEFGAIGQSGEMHLWNARKGAPNRTPGAIADGGNRIYDNDELTLADLGYNPATGAFTVFIEAINPFDRHQVKKGVDEGGKPDDRINVVMAGLQGVDVSDEVKYMLVEPDSFYPHLQSTRALQSAMASEAVYGSDGGRFALKKLSAAELIEMGLPGAIVAKIGDSSGIPGFQAEVYLNHITLQYVLAFAGTNDAYDIIDDIWQGLGQHSRQYTAAIEIADAIGRNERMEQNTITTGHSLGGGLASAASVVAALPADTFNAAGLLEETLLARNNEGELLNPRQEIVPGSLGRYHANGAGLIQAYYLDFDLLSFVQDNTPLQNAIGERHLMDGPIDLEVAIQTGILTAQLVSGVGWGTIFLNMGKLGYKMGIAHTTLYYQYGLMFDENTGWDIYGYEF</sequence>
<feature type="compositionally biased region" description="Gly residues" evidence="1">
    <location>
        <begin position="262"/>
        <end position="272"/>
    </location>
</feature>
<feature type="compositionally biased region" description="Gly residues" evidence="1">
    <location>
        <begin position="298"/>
        <end position="328"/>
    </location>
</feature>
<dbReference type="STRING" id="595434.RISK_004546"/>